<organism evidence="5 6">
    <name type="scientific">Allorhizobium terrae</name>
    <dbReference type="NCBI Taxonomy" id="1848972"/>
    <lineage>
        <taxon>Bacteria</taxon>
        <taxon>Pseudomonadati</taxon>
        <taxon>Pseudomonadota</taxon>
        <taxon>Alphaproteobacteria</taxon>
        <taxon>Hyphomicrobiales</taxon>
        <taxon>Rhizobiaceae</taxon>
        <taxon>Rhizobium/Agrobacterium group</taxon>
        <taxon>Allorhizobium</taxon>
    </lineage>
</organism>
<dbReference type="EMBL" id="SSOA01000009">
    <property type="protein sequence ID" value="THF48355.1"/>
    <property type="molecule type" value="Genomic_DNA"/>
</dbReference>
<dbReference type="Proteomes" id="UP000310754">
    <property type="component" value="Unassembled WGS sequence"/>
</dbReference>
<evidence type="ECO:0000256" key="1">
    <source>
        <dbReference type="ARBA" id="ARBA00023015"/>
    </source>
</evidence>
<dbReference type="InterPro" id="IPR009057">
    <property type="entry name" value="Homeodomain-like_sf"/>
</dbReference>
<dbReference type="PROSITE" id="PS01124">
    <property type="entry name" value="HTH_ARAC_FAMILY_2"/>
    <property type="match status" value="1"/>
</dbReference>
<keyword evidence="2" id="KW-0238">DNA-binding</keyword>
<evidence type="ECO:0000256" key="3">
    <source>
        <dbReference type="ARBA" id="ARBA00023163"/>
    </source>
</evidence>
<gene>
    <name evidence="5" type="ORF">E6C51_15765</name>
</gene>
<keyword evidence="3" id="KW-0804">Transcription</keyword>
<dbReference type="SUPFAM" id="SSF46689">
    <property type="entry name" value="Homeodomain-like"/>
    <property type="match status" value="1"/>
</dbReference>
<evidence type="ECO:0000259" key="4">
    <source>
        <dbReference type="PROSITE" id="PS01124"/>
    </source>
</evidence>
<evidence type="ECO:0000313" key="6">
    <source>
        <dbReference type="Proteomes" id="UP000310754"/>
    </source>
</evidence>
<accession>A0A4S3ZRV7</accession>
<dbReference type="PANTHER" id="PTHR43280">
    <property type="entry name" value="ARAC-FAMILY TRANSCRIPTIONAL REGULATOR"/>
    <property type="match status" value="1"/>
</dbReference>
<keyword evidence="1" id="KW-0805">Transcription regulation</keyword>
<proteinExistence type="predicted"/>
<dbReference type="AlphaFoldDB" id="A0A4S3ZRV7"/>
<dbReference type="SMART" id="SM00342">
    <property type="entry name" value="HTH_ARAC"/>
    <property type="match status" value="1"/>
</dbReference>
<dbReference type="GO" id="GO:0003700">
    <property type="term" value="F:DNA-binding transcription factor activity"/>
    <property type="evidence" value="ECO:0007669"/>
    <property type="project" value="InterPro"/>
</dbReference>
<name>A0A4S3ZRV7_9HYPH</name>
<dbReference type="PANTHER" id="PTHR43280:SF32">
    <property type="entry name" value="TRANSCRIPTIONAL REGULATORY PROTEIN"/>
    <property type="match status" value="1"/>
</dbReference>
<feature type="domain" description="HTH araC/xylS-type" evidence="4">
    <location>
        <begin position="213"/>
        <end position="311"/>
    </location>
</feature>
<dbReference type="InterPro" id="IPR018060">
    <property type="entry name" value="HTH_AraC"/>
</dbReference>
<evidence type="ECO:0000313" key="5">
    <source>
        <dbReference type="EMBL" id="THF48355.1"/>
    </source>
</evidence>
<dbReference type="Pfam" id="PF12833">
    <property type="entry name" value="HTH_18"/>
    <property type="match status" value="1"/>
</dbReference>
<dbReference type="Gene3D" id="1.10.10.60">
    <property type="entry name" value="Homeodomain-like"/>
    <property type="match status" value="1"/>
</dbReference>
<evidence type="ECO:0000256" key="2">
    <source>
        <dbReference type="ARBA" id="ARBA00023125"/>
    </source>
</evidence>
<dbReference type="GO" id="GO:0043565">
    <property type="term" value="F:sequence-specific DNA binding"/>
    <property type="evidence" value="ECO:0007669"/>
    <property type="project" value="InterPro"/>
</dbReference>
<protein>
    <submittedName>
        <fullName evidence="5">Helix-turn-helix domain-containing protein</fullName>
    </submittedName>
</protein>
<reference evidence="5 6" key="1">
    <citation type="submission" date="2019-04" db="EMBL/GenBank/DDBJ databases">
        <title>Rhizobium terrae sp. nov., isolated from a paddy soil.</title>
        <authorList>
            <person name="Lin S.-Y."/>
            <person name="Hameed A."/>
            <person name="Huang H.-I."/>
            <person name="Young C.-C."/>
        </authorList>
    </citation>
    <scope>NUCLEOTIDE SEQUENCE [LARGE SCALE GENOMIC DNA]</scope>
    <source>
        <strain evidence="5 6">CC-HIH110</strain>
    </source>
</reference>
<comment type="caution">
    <text evidence="5">The sequence shown here is derived from an EMBL/GenBank/DDBJ whole genome shotgun (WGS) entry which is preliminary data.</text>
</comment>
<keyword evidence="6" id="KW-1185">Reference proteome</keyword>
<sequence length="331" mass="37253">MGAYSIVSQEECLYLVYNCRKMGLCWREAGGICMADEFALMRHLRAEVWEPALSERSFRTGAAPHRWFVHLVFLSHGRLTLEANDQLEVLDGPSLALVPPSHGRRLRLAAGSRAYVVGAAMDVMTQAIGDYPESPAIRRFISHASLLKGIDTGARHSLEQQFQALIAEVQAQSQPSQMAVSAHLQLLLLWAWRHNTPDEPAAVLSLGGGTLLQQFRQLVETEFRQHRPISYYAQQLGISMDRLHAICSRNLNRAPLELLHERLAQEARIRLERSDRSVRDISDGLGFKDPAHFSHFFKGKTGLSPARYRKAVRQTSAPSAARVNVEYHDWP</sequence>